<accession>A0A0J1GN85</accession>
<dbReference type="Pfam" id="PF00672">
    <property type="entry name" value="HAMP"/>
    <property type="match status" value="1"/>
</dbReference>
<keyword evidence="9" id="KW-1185">Reference proteome</keyword>
<proteinExistence type="inferred from homology"/>
<dbReference type="GO" id="GO:0007165">
    <property type="term" value="P:signal transduction"/>
    <property type="evidence" value="ECO:0007669"/>
    <property type="project" value="UniProtKB-KW"/>
</dbReference>
<dbReference type="PROSITE" id="PS50885">
    <property type="entry name" value="HAMP"/>
    <property type="match status" value="1"/>
</dbReference>
<feature type="transmembrane region" description="Helical" evidence="5">
    <location>
        <begin position="12"/>
        <end position="32"/>
    </location>
</feature>
<keyword evidence="5" id="KW-1133">Transmembrane helix</keyword>
<dbReference type="InterPro" id="IPR004089">
    <property type="entry name" value="MCPsignal_dom"/>
</dbReference>
<dbReference type="AlphaFoldDB" id="A0A0J1GN85"/>
<evidence type="ECO:0000313" key="9">
    <source>
        <dbReference type="Proteomes" id="UP000036426"/>
    </source>
</evidence>
<dbReference type="FunFam" id="1.10.287.950:FF:000001">
    <property type="entry name" value="Methyl-accepting chemotaxis sensory transducer"/>
    <property type="match status" value="1"/>
</dbReference>
<dbReference type="PROSITE" id="PS50111">
    <property type="entry name" value="CHEMOTAXIS_TRANSDUC_2"/>
    <property type="match status" value="1"/>
</dbReference>
<keyword evidence="5" id="KW-0812">Transmembrane</keyword>
<dbReference type="CDD" id="cd11386">
    <property type="entry name" value="MCP_signal"/>
    <property type="match status" value="1"/>
</dbReference>
<dbReference type="RefSeq" id="WP_047874200.1">
    <property type="nucleotide sequence ID" value="NZ_BMYC01000002.1"/>
</dbReference>
<dbReference type="SUPFAM" id="SSF58104">
    <property type="entry name" value="Methyl-accepting chemotaxis protein (MCP) signaling domain"/>
    <property type="match status" value="1"/>
</dbReference>
<dbReference type="InterPro" id="IPR003660">
    <property type="entry name" value="HAMP_dom"/>
</dbReference>
<dbReference type="OrthoDB" id="9781845at2"/>
<dbReference type="Proteomes" id="UP000036426">
    <property type="component" value="Unassembled WGS sequence"/>
</dbReference>
<gene>
    <name evidence="8" type="ORF">ABT58_09750</name>
</gene>
<dbReference type="PANTHER" id="PTHR32089">
    <property type="entry name" value="METHYL-ACCEPTING CHEMOTAXIS PROTEIN MCPB"/>
    <property type="match status" value="1"/>
</dbReference>
<evidence type="ECO:0000313" key="8">
    <source>
        <dbReference type="EMBL" id="KLV01081.1"/>
    </source>
</evidence>
<reference evidence="8 9" key="1">
    <citation type="submission" date="2015-05" db="EMBL/GenBank/DDBJ databases">
        <title>Photobacterium galathea sp. nov.</title>
        <authorList>
            <person name="Machado H."/>
            <person name="Gram L."/>
        </authorList>
    </citation>
    <scope>NUCLEOTIDE SEQUENCE [LARGE SCALE GENOMIC DNA]</scope>
    <source>
        <strain evidence="8 9">DSM 25995</strain>
    </source>
</reference>
<dbReference type="GO" id="GO:0016020">
    <property type="term" value="C:membrane"/>
    <property type="evidence" value="ECO:0007669"/>
    <property type="project" value="UniProtKB-SubCell"/>
</dbReference>
<evidence type="ECO:0000256" key="1">
    <source>
        <dbReference type="ARBA" id="ARBA00004370"/>
    </source>
</evidence>
<dbReference type="Gene3D" id="1.10.287.950">
    <property type="entry name" value="Methyl-accepting chemotaxis protein"/>
    <property type="match status" value="1"/>
</dbReference>
<dbReference type="SMART" id="SM00283">
    <property type="entry name" value="MA"/>
    <property type="match status" value="1"/>
</dbReference>
<evidence type="ECO:0000259" key="6">
    <source>
        <dbReference type="PROSITE" id="PS50111"/>
    </source>
</evidence>
<dbReference type="PATRIC" id="fig|754436.4.peg.2063"/>
<comment type="subcellular location">
    <subcellularLocation>
        <location evidence="1">Membrane</location>
    </subcellularLocation>
</comment>
<organism evidence="8 9">
    <name type="scientific">Photobacterium aphoticum</name>
    <dbReference type="NCBI Taxonomy" id="754436"/>
    <lineage>
        <taxon>Bacteria</taxon>
        <taxon>Pseudomonadati</taxon>
        <taxon>Pseudomonadota</taxon>
        <taxon>Gammaproteobacteria</taxon>
        <taxon>Vibrionales</taxon>
        <taxon>Vibrionaceae</taxon>
        <taxon>Photobacterium</taxon>
    </lineage>
</organism>
<sequence>MKKKQHTSVIRRMYAGFAMMVILFTAMVFMMLDGTSRIHQQLQQVTDTALPLVSYSNQASVRLLAADKLFKDFLTSQDPARMDAYEGLFTDAHARFSDSLAQLVILNRDNAEVQHQLTTLTAIEQRYFQEAQTAMVNYRTQMLAQHERQQSTRQFQRLYTTLYDDMKEQLADQRNVAITMMSKNYFLKLKQTETITSDALATEDIDAINKAIRNNKRYVNHVGNAYRSLSTMMPALKMAFDQPIARYMRDIGQSGGALDAHYQYIESRNKLYDNIHTLAAEIDKATQILDSFRHYASGQMDSAIDRADVAYQQGYKKALIFGGIMAALAMAIGWYVAQSVRKPLQSTLTTLEALANGDMTKRNDVNQSVEFSQLGVYINSLADNLQEILGRLSQASGELTTVAEQNQATTSDAKQRLHEQRQQTASVATAMTEMEHSVTEVSQSAQNTMQRIHDVEHASQTGREVMNNNIDTAQQLSARLDESVQAVANLQQTSGHIGSILDVIRNIADQTNLLALNAAIEAARAGDQGRGFAVVADEVRVLAKRTTDSTAEIEQMITTLQDRASQTMTLMQSCLTEMDNSIEQANNANAAMEAIQAIIQEISMMSAHIAHAAEEQRDTTASTARTLEGISHIADANFASMEEVAAASQTLDVLVHQQNDLVQRFKL</sequence>
<dbReference type="GO" id="GO:0006935">
    <property type="term" value="P:chemotaxis"/>
    <property type="evidence" value="ECO:0007669"/>
    <property type="project" value="UniProtKB-ARBA"/>
</dbReference>
<evidence type="ECO:0000259" key="7">
    <source>
        <dbReference type="PROSITE" id="PS50885"/>
    </source>
</evidence>
<dbReference type="EMBL" id="LDOV01000017">
    <property type="protein sequence ID" value="KLV01081.1"/>
    <property type="molecule type" value="Genomic_DNA"/>
</dbReference>
<comment type="caution">
    <text evidence="8">The sequence shown here is derived from an EMBL/GenBank/DDBJ whole genome shotgun (WGS) entry which is preliminary data.</text>
</comment>
<dbReference type="PANTHER" id="PTHR32089:SF70">
    <property type="entry name" value="ENERGY TAXIS MODULATING METHYL ACCEPTING SENSORY TRANSDUCER"/>
    <property type="match status" value="1"/>
</dbReference>
<comment type="similarity">
    <text evidence="3">Belongs to the methyl-accepting chemotaxis (MCP) protein family.</text>
</comment>
<evidence type="ECO:0000256" key="4">
    <source>
        <dbReference type="PROSITE-ProRule" id="PRU00284"/>
    </source>
</evidence>
<keyword evidence="2 4" id="KW-0807">Transducer</keyword>
<name>A0A0J1GN85_9GAMM</name>
<evidence type="ECO:0000256" key="5">
    <source>
        <dbReference type="SAM" id="Phobius"/>
    </source>
</evidence>
<evidence type="ECO:0000256" key="2">
    <source>
        <dbReference type="ARBA" id="ARBA00023224"/>
    </source>
</evidence>
<feature type="domain" description="Methyl-accepting transducer" evidence="6">
    <location>
        <begin position="395"/>
        <end position="631"/>
    </location>
</feature>
<keyword evidence="5" id="KW-0472">Membrane</keyword>
<dbReference type="Pfam" id="PF00015">
    <property type="entry name" value="MCPsignal"/>
    <property type="match status" value="1"/>
</dbReference>
<feature type="domain" description="HAMP" evidence="7">
    <location>
        <begin position="338"/>
        <end position="390"/>
    </location>
</feature>
<protein>
    <submittedName>
        <fullName evidence="8">Chemotaxis protein</fullName>
    </submittedName>
</protein>
<evidence type="ECO:0000256" key="3">
    <source>
        <dbReference type="ARBA" id="ARBA00029447"/>
    </source>
</evidence>